<dbReference type="AlphaFoldDB" id="A0A1I7WCN6"/>
<sequence>MACFDSCVDDNGDSLKTGYFVLGKGLLKFCNIKDQGWKARIEPRGCFNGTKDDDVEDTRFHVKKYTVWRQGNVDLRCGDNGIHVYRCYVEEKPLYVGSAWIDKNGIIIFFDETNLLETSKLFEYNDGPVTAGTTPISVKMMSAARSAGFRYKKRTPSQTKTQKSFFEILHEGGDNNIHVKCELHFPGEWSSVGTAVVHLAQVLHKYFHLLILHKLISVRVTALLYLVI</sequence>
<accession>A0A1I7WCN6</accession>
<reference evidence="2" key="1">
    <citation type="submission" date="2016-11" db="UniProtKB">
        <authorList>
            <consortium name="WormBaseParasite"/>
        </authorList>
    </citation>
    <scope>IDENTIFICATION</scope>
</reference>
<proteinExistence type="predicted"/>
<dbReference type="WBParaSite" id="Hba_02490">
    <property type="protein sequence ID" value="Hba_02490"/>
    <property type="gene ID" value="Hba_02490"/>
</dbReference>
<name>A0A1I7WCN6_HETBA</name>
<evidence type="ECO:0000313" key="1">
    <source>
        <dbReference type="Proteomes" id="UP000095283"/>
    </source>
</evidence>
<dbReference type="Proteomes" id="UP000095283">
    <property type="component" value="Unplaced"/>
</dbReference>
<organism evidence="1 2">
    <name type="scientific">Heterorhabditis bacteriophora</name>
    <name type="common">Entomopathogenic nematode worm</name>
    <dbReference type="NCBI Taxonomy" id="37862"/>
    <lineage>
        <taxon>Eukaryota</taxon>
        <taxon>Metazoa</taxon>
        <taxon>Ecdysozoa</taxon>
        <taxon>Nematoda</taxon>
        <taxon>Chromadorea</taxon>
        <taxon>Rhabditida</taxon>
        <taxon>Rhabditina</taxon>
        <taxon>Rhabditomorpha</taxon>
        <taxon>Strongyloidea</taxon>
        <taxon>Heterorhabditidae</taxon>
        <taxon>Heterorhabditis</taxon>
    </lineage>
</organism>
<evidence type="ECO:0000313" key="2">
    <source>
        <dbReference type="WBParaSite" id="Hba_02490"/>
    </source>
</evidence>
<protein>
    <submittedName>
        <fullName evidence="2">DOMON domain-containing protein</fullName>
    </submittedName>
</protein>
<keyword evidence="1" id="KW-1185">Reference proteome</keyword>